<dbReference type="Pfam" id="PF05157">
    <property type="entry name" value="MshEN"/>
    <property type="match status" value="1"/>
</dbReference>
<evidence type="ECO:0000313" key="6">
    <source>
        <dbReference type="Proteomes" id="UP000199603"/>
    </source>
</evidence>
<dbReference type="Proteomes" id="UP000199603">
    <property type="component" value="Unassembled WGS sequence"/>
</dbReference>
<keyword evidence="3" id="KW-0067">ATP-binding</keyword>
<evidence type="ECO:0000259" key="4">
    <source>
        <dbReference type="PROSITE" id="PS00662"/>
    </source>
</evidence>
<evidence type="ECO:0000256" key="3">
    <source>
        <dbReference type="ARBA" id="ARBA00022840"/>
    </source>
</evidence>
<dbReference type="OrthoDB" id="9804785at2"/>
<proteinExistence type="inferred from homology"/>
<protein>
    <submittedName>
        <fullName evidence="5">Type IV pilus assembly protein PilB</fullName>
    </submittedName>
</protein>
<dbReference type="InterPro" id="IPR007831">
    <property type="entry name" value="T2SS_GspE_N"/>
</dbReference>
<dbReference type="PANTHER" id="PTHR30258:SF3">
    <property type="entry name" value="SLL1921 PROTEIN"/>
    <property type="match status" value="1"/>
</dbReference>
<evidence type="ECO:0000256" key="1">
    <source>
        <dbReference type="ARBA" id="ARBA00006611"/>
    </source>
</evidence>
<dbReference type="SUPFAM" id="SSF52540">
    <property type="entry name" value="P-loop containing nucleoside triphosphate hydrolases"/>
    <property type="match status" value="1"/>
</dbReference>
<keyword evidence="2" id="KW-0547">Nucleotide-binding</keyword>
<dbReference type="PANTHER" id="PTHR30258">
    <property type="entry name" value="TYPE II SECRETION SYSTEM PROTEIN GSPE-RELATED"/>
    <property type="match status" value="1"/>
</dbReference>
<feature type="domain" description="Bacterial type II secretion system protein E" evidence="4">
    <location>
        <begin position="386"/>
        <end position="400"/>
    </location>
</feature>
<name>A0A1G6UXP5_9GAMM</name>
<dbReference type="Gene3D" id="3.30.300.160">
    <property type="entry name" value="Type II secretion system, protein E, N-terminal domain"/>
    <property type="match status" value="1"/>
</dbReference>
<reference evidence="5 6" key="1">
    <citation type="submission" date="2016-10" db="EMBL/GenBank/DDBJ databases">
        <authorList>
            <person name="de Groot N.N."/>
        </authorList>
    </citation>
    <scope>NUCLEOTIDE SEQUENCE [LARGE SCALE GENOMIC DNA]</scope>
    <source>
        <strain evidence="5 6">DSM 16957</strain>
    </source>
</reference>
<dbReference type="AlphaFoldDB" id="A0A1G6UXP5"/>
<dbReference type="Pfam" id="PF00437">
    <property type="entry name" value="T2SSE"/>
    <property type="match status" value="1"/>
</dbReference>
<dbReference type="InterPro" id="IPR037257">
    <property type="entry name" value="T2SS_E_N_sf"/>
</dbReference>
<accession>A0A1G6UXP5</accession>
<sequence>MGFVDAPLQGANGVIALGGLEDIEAYVAATAQGSTDWSLTALRHPIEHLRTVSRLTDSRLKEAEQLGLPVLLSPVLDGEEGTLALVPPARARQLRAVPLLRINGRIAVAMENPLDAAALEQLDFLSRQRVVPLLADSEVLGALLAMSYDRIEDIHVVHELGLDPGLRASETSDRDNERLARERSVVRIIHDLLVDALSRRASDVHLRPAEDGLELLYRIDGELLPVRRFLPALAPALISRIKVIGLMNLAEHRRPQDGRCSLTLDDGRKPDMRISIMPTVWGEGAVIRLLNTTDSLKDIDGIGFSAQDRAVIRRVMERSHGMFLATGPTGCGKSTTLYALLLELRRRALNILTVEDPVEYHITGLQQMQVNRAADFTFASALRNMLRHDPDVIMVGEIRDRETAGIAVDAALTGHLLLSTLHTNTAATTITRLLDLGVESYLLRSSLLAVLAQRLVKVNCPHCREREAGEAHMREALSVAEQETFQRGRGCPQCGGHGVKGRRAVYELLEVTPEIRRLIVPGAEADRIHEAALAGGMRSITQSALELARSGEITLAEAYRVRTD</sequence>
<organism evidence="5 6">
    <name type="scientific">Aquimonas voraii</name>
    <dbReference type="NCBI Taxonomy" id="265719"/>
    <lineage>
        <taxon>Bacteria</taxon>
        <taxon>Pseudomonadati</taxon>
        <taxon>Pseudomonadota</taxon>
        <taxon>Gammaproteobacteria</taxon>
        <taxon>Lysobacterales</taxon>
        <taxon>Lysobacteraceae</taxon>
        <taxon>Aquimonas</taxon>
    </lineage>
</organism>
<dbReference type="Gene3D" id="3.40.50.300">
    <property type="entry name" value="P-loop containing nucleotide triphosphate hydrolases"/>
    <property type="match status" value="1"/>
</dbReference>
<dbReference type="InterPro" id="IPR027417">
    <property type="entry name" value="P-loop_NTPase"/>
</dbReference>
<dbReference type="GO" id="GO:0005524">
    <property type="term" value="F:ATP binding"/>
    <property type="evidence" value="ECO:0007669"/>
    <property type="project" value="UniProtKB-KW"/>
</dbReference>
<evidence type="ECO:0000256" key="2">
    <source>
        <dbReference type="ARBA" id="ARBA00022741"/>
    </source>
</evidence>
<evidence type="ECO:0000313" key="5">
    <source>
        <dbReference type="EMBL" id="SDD46031.1"/>
    </source>
</evidence>
<keyword evidence="6" id="KW-1185">Reference proteome</keyword>
<dbReference type="PROSITE" id="PS00662">
    <property type="entry name" value="T2SP_E"/>
    <property type="match status" value="1"/>
</dbReference>
<dbReference type="STRING" id="265719.SAMN04488509_102541"/>
<dbReference type="GO" id="GO:0005886">
    <property type="term" value="C:plasma membrane"/>
    <property type="evidence" value="ECO:0007669"/>
    <property type="project" value="TreeGrafter"/>
</dbReference>
<dbReference type="GO" id="GO:0016887">
    <property type="term" value="F:ATP hydrolysis activity"/>
    <property type="evidence" value="ECO:0007669"/>
    <property type="project" value="TreeGrafter"/>
</dbReference>
<dbReference type="EMBL" id="FNAG01000002">
    <property type="protein sequence ID" value="SDD46031.1"/>
    <property type="molecule type" value="Genomic_DNA"/>
</dbReference>
<dbReference type="Gene3D" id="3.30.450.90">
    <property type="match status" value="1"/>
</dbReference>
<dbReference type="InterPro" id="IPR001482">
    <property type="entry name" value="T2SS/T4SS_dom"/>
</dbReference>
<dbReference type="CDD" id="cd01129">
    <property type="entry name" value="PulE-GspE-like"/>
    <property type="match status" value="1"/>
</dbReference>
<comment type="similarity">
    <text evidence="1">Belongs to the GSP E family.</text>
</comment>
<gene>
    <name evidence="5" type="ORF">SAMN04488509_102541</name>
</gene>
<dbReference type="SUPFAM" id="SSF160246">
    <property type="entry name" value="EspE N-terminal domain-like"/>
    <property type="match status" value="1"/>
</dbReference>